<keyword evidence="9" id="KW-1185">Reference proteome</keyword>
<keyword evidence="7" id="KW-0732">Signal</keyword>
<evidence type="ECO:0000256" key="4">
    <source>
        <dbReference type="ARBA" id="ARBA00022989"/>
    </source>
</evidence>
<evidence type="ECO:0000313" key="9">
    <source>
        <dbReference type="Proteomes" id="UP001266305"/>
    </source>
</evidence>
<dbReference type="PANTHER" id="PTHR24223">
    <property type="entry name" value="ATP-BINDING CASSETTE SUB-FAMILY C"/>
    <property type="match status" value="1"/>
</dbReference>
<keyword evidence="2" id="KW-0547">Nucleotide-binding</keyword>
<feature type="transmembrane region" description="Helical" evidence="6">
    <location>
        <begin position="27"/>
        <end position="49"/>
    </location>
</feature>
<accession>A0ABQ9TS16</accession>
<protein>
    <submittedName>
        <fullName evidence="8">Multidrug resistance-associated protein 1</fullName>
    </submittedName>
</protein>
<comment type="caution">
    <text evidence="8">The sequence shown here is derived from an EMBL/GenBank/DDBJ whole genome shotgun (WGS) entry which is preliminary data.</text>
</comment>
<dbReference type="PANTHER" id="PTHR24223:SF241">
    <property type="entry name" value="MULTIDRUG RESISTANCE-ASSOCIATED PROTEIN 1"/>
    <property type="match status" value="1"/>
</dbReference>
<dbReference type="EMBL" id="JASSZA010000019">
    <property type="protein sequence ID" value="KAK2087574.1"/>
    <property type="molecule type" value="Genomic_DNA"/>
</dbReference>
<name>A0ABQ9TS16_SAGOE</name>
<feature type="transmembrane region" description="Helical" evidence="6">
    <location>
        <begin position="56"/>
        <end position="75"/>
    </location>
</feature>
<evidence type="ECO:0000256" key="3">
    <source>
        <dbReference type="ARBA" id="ARBA00022840"/>
    </source>
</evidence>
<evidence type="ECO:0000256" key="5">
    <source>
        <dbReference type="ARBA" id="ARBA00023136"/>
    </source>
</evidence>
<dbReference type="Proteomes" id="UP001266305">
    <property type="component" value="Unassembled WGS sequence"/>
</dbReference>
<reference evidence="8 9" key="1">
    <citation type="submission" date="2023-05" db="EMBL/GenBank/DDBJ databases">
        <title>B98-5 Cell Line De Novo Hybrid Assembly: An Optical Mapping Approach.</title>
        <authorList>
            <person name="Kananen K."/>
            <person name="Auerbach J.A."/>
            <person name="Kautto E."/>
            <person name="Blachly J.S."/>
        </authorList>
    </citation>
    <scope>NUCLEOTIDE SEQUENCE [LARGE SCALE GENOMIC DNA]</scope>
    <source>
        <strain evidence="8">B95-8</strain>
        <tissue evidence="8">Cell line</tissue>
    </source>
</reference>
<evidence type="ECO:0000256" key="1">
    <source>
        <dbReference type="ARBA" id="ARBA00022692"/>
    </source>
</evidence>
<sequence>MSTLSLCLDLFFIPVGGIKANRAFEERVAVCLECVSNCTVLFAALFAVISRHSLSAGLVGLSVSYSLQVTMYLNWLVRMSSEMETNIVAMERLRSIQKLRRR</sequence>
<dbReference type="SUPFAM" id="SSF90123">
    <property type="entry name" value="ABC transporter transmembrane region"/>
    <property type="match status" value="1"/>
</dbReference>
<dbReference type="InterPro" id="IPR050173">
    <property type="entry name" value="ABC_transporter_C-like"/>
</dbReference>
<dbReference type="InterPro" id="IPR036640">
    <property type="entry name" value="ABC1_TM_sf"/>
</dbReference>
<evidence type="ECO:0000256" key="6">
    <source>
        <dbReference type="SAM" id="Phobius"/>
    </source>
</evidence>
<gene>
    <name evidence="8" type="primary">ABCC1_5</name>
    <name evidence="8" type="ORF">P7K49_033481</name>
</gene>
<evidence type="ECO:0000313" key="8">
    <source>
        <dbReference type="EMBL" id="KAK2087574.1"/>
    </source>
</evidence>
<keyword evidence="5 6" id="KW-0472">Membrane</keyword>
<evidence type="ECO:0000256" key="2">
    <source>
        <dbReference type="ARBA" id="ARBA00022741"/>
    </source>
</evidence>
<keyword evidence="4 6" id="KW-1133">Transmembrane helix</keyword>
<dbReference type="Gene3D" id="1.20.1560.10">
    <property type="entry name" value="ABC transporter type 1, transmembrane domain"/>
    <property type="match status" value="1"/>
</dbReference>
<keyword evidence="3" id="KW-0067">ATP-binding</keyword>
<organism evidence="8 9">
    <name type="scientific">Saguinus oedipus</name>
    <name type="common">Cotton-top tamarin</name>
    <name type="synonym">Oedipomidas oedipus</name>
    <dbReference type="NCBI Taxonomy" id="9490"/>
    <lineage>
        <taxon>Eukaryota</taxon>
        <taxon>Metazoa</taxon>
        <taxon>Chordata</taxon>
        <taxon>Craniata</taxon>
        <taxon>Vertebrata</taxon>
        <taxon>Euteleostomi</taxon>
        <taxon>Mammalia</taxon>
        <taxon>Eutheria</taxon>
        <taxon>Euarchontoglires</taxon>
        <taxon>Primates</taxon>
        <taxon>Haplorrhini</taxon>
        <taxon>Platyrrhini</taxon>
        <taxon>Cebidae</taxon>
        <taxon>Callitrichinae</taxon>
        <taxon>Saguinus</taxon>
    </lineage>
</organism>
<evidence type="ECO:0000256" key="7">
    <source>
        <dbReference type="SAM" id="SignalP"/>
    </source>
</evidence>
<feature type="chain" id="PRO_5046421159" evidence="7">
    <location>
        <begin position="21"/>
        <end position="102"/>
    </location>
</feature>
<proteinExistence type="predicted"/>
<feature type="signal peptide" evidence="7">
    <location>
        <begin position="1"/>
        <end position="20"/>
    </location>
</feature>
<keyword evidence="1 6" id="KW-0812">Transmembrane</keyword>